<reference evidence="5" key="1">
    <citation type="submission" date="2016-07" db="EMBL/GenBank/DDBJ databases">
        <title>Nontailed viruses are major unrecognized killers of bacteria in the ocean.</title>
        <authorList>
            <person name="Kauffman K."/>
            <person name="Hussain F."/>
            <person name="Yang J."/>
            <person name="Arevalo P."/>
            <person name="Brown J."/>
            <person name="Cutler M."/>
            <person name="Kelly L."/>
            <person name="Polz M.F."/>
        </authorList>
    </citation>
    <scope>NUCLEOTIDE SEQUENCE [LARGE SCALE GENOMIC DNA]</scope>
    <source>
        <strain evidence="5">10N.222.48.A2</strain>
    </source>
</reference>
<feature type="modified residue" description="4-aspartylphosphate" evidence="1">
    <location>
        <position position="71"/>
    </location>
</feature>
<evidence type="ECO:0000313" key="4">
    <source>
        <dbReference type="EMBL" id="TKG28523.1"/>
    </source>
</evidence>
<dbReference type="InterPro" id="IPR052048">
    <property type="entry name" value="ST_Response_Regulator"/>
</dbReference>
<dbReference type="PANTHER" id="PTHR43228">
    <property type="entry name" value="TWO-COMPONENT RESPONSE REGULATOR"/>
    <property type="match status" value="1"/>
</dbReference>
<dbReference type="Gene3D" id="3.40.50.2300">
    <property type="match status" value="1"/>
</dbReference>
<dbReference type="SUPFAM" id="SSF48452">
    <property type="entry name" value="TPR-like"/>
    <property type="match status" value="1"/>
</dbReference>
<feature type="domain" description="Response regulatory" evidence="2">
    <location>
        <begin position="19"/>
        <end position="140"/>
    </location>
</feature>
<dbReference type="Pfam" id="PF00072">
    <property type="entry name" value="Response_reg"/>
    <property type="match status" value="1"/>
</dbReference>
<evidence type="ECO:0000256" key="1">
    <source>
        <dbReference type="PROSITE-ProRule" id="PRU00169"/>
    </source>
</evidence>
<dbReference type="SMART" id="SM00448">
    <property type="entry name" value="REC"/>
    <property type="match status" value="1"/>
</dbReference>
<name>A0A2N7NH36_9VIBR</name>
<accession>A0A2N7NH36</accession>
<dbReference type="PROSITE" id="PS50110">
    <property type="entry name" value="RESPONSE_REGULATORY"/>
    <property type="match status" value="1"/>
</dbReference>
<comment type="caution">
    <text evidence="3">The sequence shown here is derived from an EMBL/GenBank/DDBJ whole genome shotgun (WGS) entry which is preliminary data.</text>
</comment>
<evidence type="ECO:0000259" key="2">
    <source>
        <dbReference type="PROSITE" id="PS50110"/>
    </source>
</evidence>
<reference evidence="4 6" key="4">
    <citation type="submission" date="2019-04" db="EMBL/GenBank/DDBJ databases">
        <title>A reverse ecology approach based on a biological definition of microbial populations.</title>
        <authorList>
            <person name="Arevalo P."/>
            <person name="Vaninsberghe D."/>
            <person name="Elsherbini J."/>
            <person name="Gore J."/>
            <person name="Polz M."/>
        </authorList>
    </citation>
    <scope>NUCLEOTIDE SEQUENCE [LARGE SCALE GENOMIC DNA]</scope>
    <source>
        <strain evidence="4 6">10N.222.45.A8</strain>
    </source>
</reference>
<dbReference type="Proteomes" id="UP000235579">
    <property type="component" value="Unassembled WGS sequence"/>
</dbReference>
<keyword evidence="1" id="KW-0597">Phosphoprotein</keyword>
<dbReference type="InterPro" id="IPR001789">
    <property type="entry name" value="Sig_transdc_resp-reg_receiver"/>
</dbReference>
<dbReference type="EMBL" id="MDBP01000042">
    <property type="protein sequence ID" value="PMP13706.1"/>
    <property type="molecule type" value="Genomic_DNA"/>
</dbReference>
<proteinExistence type="predicted"/>
<organism evidence="3 5">
    <name type="scientific">Vibrio tasmaniensis</name>
    <dbReference type="NCBI Taxonomy" id="212663"/>
    <lineage>
        <taxon>Bacteria</taxon>
        <taxon>Pseudomonadati</taxon>
        <taxon>Pseudomonadota</taxon>
        <taxon>Gammaproteobacteria</taxon>
        <taxon>Vibrionales</taxon>
        <taxon>Vibrionaceae</taxon>
        <taxon>Vibrio</taxon>
    </lineage>
</organism>
<dbReference type="InterPro" id="IPR011006">
    <property type="entry name" value="CheY-like_superfamily"/>
</dbReference>
<dbReference type="SUPFAM" id="SSF52172">
    <property type="entry name" value="CheY-like"/>
    <property type="match status" value="1"/>
</dbReference>
<reference evidence="3" key="2">
    <citation type="submission" date="2016-07" db="EMBL/GenBank/DDBJ databases">
        <authorList>
            <person name="Wan K."/>
            <person name="Booth B."/>
            <person name="Spirohn K."/>
            <person name="Hao T."/>
            <person name="Hu Y."/>
            <person name="Calderwood M."/>
            <person name="Hill D."/>
            <person name="Mohr S."/>
            <person name="Vidal M."/>
            <person name="Celniker S."/>
            <person name="Perrimon N."/>
        </authorList>
    </citation>
    <scope>NUCLEOTIDE SEQUENCE</scope>
    <source>
        <strain evidence="3">10N.222.48.A2</strain>
    </source>
</reference>
<dbReference type="EMBL" id="SYVV01000040">
    <property type="protein sequence ID" value="TKG28523.1"/>
    <property type="molecule type" value="Genomic_DNA"/>
</dbReference>
<evidence type="ECO:0000313" key="5">
    <source>
        <dbReference type="Proteomes" id="UP000235579"/>
    </source>
</evidence>
<dbReference type="PANTHER" id="PTHR43228:SF1">
    <property type="entry name" value="TWO-COMPONENT RESPONSE REGULATOR ARR22"/>
    <property type="match status" value="1"/>
</dbReference>
<reference evidence="3" key="3">
    <citation type="journal article" date="2018" name="Nature">
        <title>A major lineage of non-tailed dsDNA viruses as unrecognized killers of marine bacteria.</title>
        <authorList>
            <person name="Kauffman K.M."/>
            <person name="Hussain F.A."/>
            <person name="Yang J."/>
            <person name="Arevalo P."/>
            <person name="Brown J.M."/>
            <person name="Chang W.K."/>
            <person name="VanInsberghe D."/>
            <person name="Elsherbini J."/>
            <person name="Sharma R.S."/>
            <person name="Cutler M.B."/>
            <person name="Kelly L."/>
            <person name="Polz M.F."/>
        </authorList>
    </citation>
    <scope>NUCLEOTIDE SEQUENCE</scope>
    <source>
        <strain evidence="3">10N.222.48.A2</strain>
    </source>
</reference>
<gene>
    <name evidence="3" type="ORF">BCS92_15340</name>
    <name evidence="4" type="ORF">FC057_22065</name>
</gene>
<evidence type="ECO:0000313" key="3">
    <source>
        <dbReference type="EMBL" id="PMP13706.1"/>
    </source>
</evidence>
<dbReference type="GO" id="GO:0000160">
    <property type="term" value="P:phosphorelay signal transduction system"/>
    <property type="evidence" value="ECO:0007669"/>
    <property type="project" value="InterPro"/>
</dbReference>
<protein>
    <submittedName>
        <fullName evidence="4">Response regulator</fullName>
    </submittedName>
</protein>
<evidence type="ECO:0000313" key="6">
    <source>
        <dbReference type="Proteomes" id="UP000308018"/>
    </source>
</evidence>
<sequence length="458" mass="51477">MARLNTSEGYYMDILARSRYLIVDDSSVIQSATRALLIKLGVPNNNVISASNAQNAIEACRAHRFDILLIDHDLGSGSNGLQLLEFLQQKELIRPQTIVFIVTGNDSQDTFFGYANLEPDGYLIKPIRADDIIKRVTSALSRQQYFSTLEQAFLKNDLNAVKPLFGKAPDPSTLKDAIIYMANILIKNQQLDDAQAMLNGLLQLHDYLPAKVKLIEIHILKQHYHDALRQIDGLIESNPRNIKLQQLKVKICLNTSNFESASELIDQVLTVNSSNIELTNTMVWLQLLDKNVTQATQHLKSLAQLIPHSIWDSTGKRALILWADSLALTHEELTLWKPEATWQRLSHSEKSYALSKPLLKLCRTLQLIQLDQHEVATECIESISINEFSGNDVDAFFLLALCYQALGLQDKVVQIKRQIDVHLKADHTNLALLQRMALQQADNFSLPTLTKAPLAAVS</sequence>
<dbReference type="AlphaFoldDB" id="A0A2N7NH36"/>
<dbReference type="InterPro" id="IPR011990">
    <property type="entry name" value="TPR-like_helical_dom_sf"/>
</dbReference>
<dbReference type="Proteomes" id="UP000308018">
    <property type="component" value="Unassembled WGS sequence"/>
</dbReference>
<dbReference type="Gene3D" id="1.25.40.10">
    <property type="entry name" value="Tetratricopeptide repeat domain"/>
    <property type="match status" value="1"/>
</dbReference>